<gene>
    <name evidence="1" type="ORF">NCTC5908_00433</name>
</gene>
<dbReference type="Proteomes" id="UP000253728">
    <property type="component" value="Unassembled WGS sequence"/>
</dbReference>
<evidence type="ECO:0000313" key="1">
    <source>
        <dbReference type="EMBL" id="SSY93646.1"/>
    </source>
</evidence>
<dbReference type="EMBL" id="UFSP01000001">
    <property type="protein sequence ID" value="SSY93646.1"/>
    <property type="molecule type" value="Genomic_DNA"/>
</dbReference>
<protein>
    <submittedName>
        <fullName evidence="1">Uncharacterized protein</fullName>
    </submittedName>
</protein>
<sequence>MLFAYKLNNSIAVDIEDSEIIEQTYQQTHLCNVPQKVPHFFPLKKGGNIGVYKSKHSNNYHLQKFNK</sequence>
<name>A0A336N2Y3_AGGAP</name>
<organism evidence="1 2">
    <name type="scientific">Aggregatibacter aphrophilus</name>
    <name type="common">Haemophilus aphrophilus</name>
    <dbReference type="NCBI Taxonomy" id="732"/>
    <lineage>
        <taxon>Bacteria</taxon>
        <taxon>Pseudomonadati</taxon>
        <taxon>Pseudomonadota</taxon>
        <taxon>Gammaproteobacteria</taxon>
        <taxon>Pasteurellales</taxon>
        <taxon>Pasteurellaceae</taxon>
        <taxon>Aggregatibacter</taxon>
    </lineage>
</organism>
<dbReference type="AlphaFoldDB" id="A0A336N2Y3"/>
<reference evidence="1 2" key="1">
    <citation type="submission" date="2018-06" db="EMBL/GenBank/DDBJ databases">
        <authorList>
            <consortium name="Pathogen Informatics"/>
            <person name="Doyle S."/>
        </authorList>
    </citation>
    <scope>NUCLEOTIDE SEQUENCE [LARGE SCALE GENOMIC DNA]</scope>
    <source>
        <strain evidence="1 2">NCTC5908</strain>
    </source>
</reference>
<accession>A0A336N2Y3</accession>
<evidence type="ECO:0000313" key="2">
    <source>
        <dbReference type="Proteomes" id="UP000253728"/>
    </source>
</evidence>
<proteinExistence type="predicted"/>